<dbReference type="AlphaFoldDB" id="A0A4Y2IP08"/>
<accession>A0A4Y2IP08</accession>
<protein>
    <submittedName>
        <fullName evidence="1">Uncharacterized protein</fullName>
    </submittedName>
</protein>
<reference evidence="1 2" key="1">
    <citation type="journal article" date="2019" name="Sci. Rep.">
        <title>Orb-weaving spider Araneus ventricosus genome elucidates the spidroin gene catalogue.</title>
        <authorList>
            <person name="Kono N."/>
            <person name="Nakamura H."/>
            <person name="Ohtoshi R."/>
            <person name="Moran D.A.P."/>
            <person name="Shinohara A."/>
            <person name="Yoshida Y."/>
            <person name="Fujiwara M."/>
            <person name="Mori M."/>
            <person name="Tomita M."/>
            <person name="Arakawa K."/>
        </authorList>
    </citation>
    <scope>NUCLEOTIDE SEQUENCE [LARGE SCALE GENOMIC DNA]</scope>
</reference>
<proteinExistence type="predicted"/>
<dbReference type="EMBL" id="BGPR01002826">
    <property type="protein sequence ID" value="GBM79548.1"/>
    <property type="molecule type" value="Genomic_DNA"/>
</dbReference>
<organism evidence="1 2">
    <name type="scientific">Araneus ventricosus</name>
    <name type="common">Orbweaver spider</name>
    <name type="synonym">Epeira ventricosa</name>
    <dbReference type="NCBI Taxonomy" id="182803"/>
    <lineage>
        <taxon>Eukaryota</taxon>
        <taxon>Metazoa</taxon>
        <taxon>Ecdysozoa</taxon>
        <taxon>Arthropoda</taxon>
        <taxon>Chelicerata</taxon>
        <taxon>Arachnida</taxon>
        <taxon>Araneae</taxon>
        <taxon>Araneomorphae</taxon>
        <taxon>Entelegynae</taxon>
        <taxon>Araneoidea</taxon>
        <taxon>Araneidae</taxon>
        <taxon>Araneus</taxon>
    </lineage>
</organism>
<sequence length="109" mass="12102">MAVAIETAYRRKNPFLVGRSSFKCVPPVTYTLLRQLTLIKDWVCACAPRRWSLSDSSAQLTPPLTFHAGGPSNTGNPHPLIDGLLTAFHYRLSSTDCTIGNILNRWLLC</sequence>
<evidence type="ECO:0000313" key="1">
    <source>
        <dbReference type="EMBL" id="GBM79548.1"/>
    </source>
</evidence>
<name>A0A4Y2IP08_ARAVE</name>
<dbReference type="Proteomes" id="UP000499080">
    <property type="component" value="Unassembled WGS sequence"/>
</dbReference>
<gene>
    <name evidence="1" type="ORF">AVEN_64502_1</name>
</gene>
<comment type="caution">
    <text evidence="1">The sequence shown here is derived from an EMBL/GenBank/DDBJ whole genome shotgun (WGS) entry which is preliminary data.</text>
</comment>
<keyword evidence="2" id="KW-1185">Reference proteome</keyword>
<evidence type="ECO:0000313" key="2">
    <source>
        <dbReference type="Proteomes" id="UP000499080"/>
    </source>
</evidence>